<feature type="compositionally biased region" description="Basic residues" evidence="2">
    <location>
        <begin position="49"/>
        <end position="62"/>
    </location>
</feature>
<comment type="similarity">
    <text evidence="1">Belongs to the GSP E family.</text>
</comment>
<dbReference type="Pfam" id="PF00437">
    <property type="entry name" value="T2SSE"/>
    <property type="match status" value="1"/>
</dbReference>
<dbReference type="Gene3D" id="3.30.450.370">
    <property type="match status" value="1"/>
</dbReference>
<dbReference type="InterPro" id="IPR050921">
    <property type="entry name" value="T4SS_GSP_E_ATPase"/>
</dbReference>
<dbReference type="InterPro" id="IPR027417">
    <property type="entry name" value="P-loop_NTPase"/>
</dbReference>
<sequence length="611" mass="68712">MEPAEPAPLGGDVAPEPAAKKKRSRFSLRRKRQVPADQAEDDPAEPVKPAKHPKPPGRFKRSLKRIPSFAEIDRIGTDDIRKRIKRYLTPKSKSIRTLGFELGEVSAPVLGVPLSEVNVTYGVDPPFQYVNVRFEGEELVYHTVEPLLSEGELRYLKVIENAFEKMIHSEIVIIGDRNREEYLRDRFSMIISIYLLNLDYFQKEKMFYHLLKKYIGYGKIDVLMKDPYIEDITCNGPNSQIYINHRIYGSVRTDVTFGEVELNNFVMKIAQTAGRHISVLQPIRDATLADGSRINITLGREVTRKGSTFTIRRFRSNPVSPVDLIKYGTFDSKQLAYLWIILEYKRSVLAAGGTASGKTTTLNALCAFIRPEHKIVSIEDTAELNLLHPNWTQSVTRSGFGGEAALSKASGNGSGKGGSAGDIELYDLLTAALRQRPEYIVVGEVRGSEAFTLFQAISVGHPCLGTIHAGSMKELLSRVESNPMNVPRSLFSSVDNIIFNSMVKKGEHYMRRASGIVEIIEIDPDRGDLITNPIFKWDPVSDTFQYSGNCALFAGIREEFGVQEGYLLNELNDRAELLDHLANNYITDYERVVNAIRTYSRDKDAMMEKMA</sequence>
<dbReference type="CDD" id="cd01130">
    <property type="entry name" value="VirB11-like_ATPase"/>
    <property type="match status" value="1"/>
</dbReference>
<evidence type="ECO:0000256" key="2">
    <source>
        <dbReference type="SAM" id="MobiDB-lite"/>
    </source>
</evidence>
<name>A0A7G9Y1B2_9EURY</name>
<dbReference type="GO" id="GO:0016887">
    <property type="term" value="F:ATP hydrolysis activity"/>
    <property type="evidence" value="ECO:0007669"/>
    <property type="project" value="InterPro"/>
</dbReference>
<dbReference type="SUPFAM" id="SSF52540">
    <property type="entry name" value="P-loop containing nucleoside triphosphate hydrolases"/>
    <property type="match status" value="1"/>
</dbReference>
<dbReference type="AlphaFoldDB" id="A0A7G9Y1B2"/>
<evidence type="ECO:0000256" key="1">
    <source>
        <dbReference type="ARBA" id="ARBA00006611"/>
    </source>
</evidence>
<accession>A0A7G9Y1B2</accession>
<dbReference type="PANTHER" id="PTHR30486">
    <property type="entry name" value="TWITCHING MOTILITY PROTEIN PILT"/>
    <property type="match status" value="1"/>
</dbReference>
<evidence type="ECO:0000259" key="3">
    <source>
        <dbReference type="Pfam" id="PF00437"/>
    </source>
</evidence>
<dbReference type="InterPro" id="IPR001482">
    <property type="entry name" value="T2SS/T4SS_dom"/>
</dbReference>
<dbReference type="EMBL" id="MT630759">
    <property type="protein sequence ID" value="QNO42720.1"/>
    <property type="molecule type" value="Genomic_DNA"/>
</dbReference>
<evidence type="ECO:0000313" key="5">
    <source>
        <dbReference type="EMBL" id="QNO42720.1"/>
    </source>
</evidence>
<reference evidence="4" key="1">
    <citation type="submission" date="2020-06" db="EMBL/GenBank/DDBJ databases">
        <title>Unique genomic features of the anaerobic methanotrophic archaea.</title>
        <authorList>
            <person name="Chadwick G.L."/>
            <person name="Skennerton C.T."/>
            <person name="Laso-Perez R."/>
            <person name="Leu A.O."/>
            <person name="Speth D.R."/>
            <person name="Yu H."/>
            <person name="Morgan-Lang C."/>
            <person name="Hatzenpichler R."/>
            <person name="Goudeau D."/>
            <person name="Malmstrom R."/>
            <person name="Brazelton W.J."/>
            <person name="Woyke T."/>
            <person name="Hallam S.J."/>
            <person name="Tyson G.W."/>
            <person name="Wegener G."/>
            <person name="Boetius A."/>
            <person name="Orphan V."/>
        </authorList>
    </citation>
    <scope>NUCLEOTIDE SEQUENCE</scope>
</reference>
<feature type="region of interest" description="Disordered" evidence="2">
    <location>
        <begin position="1"/>
        <end position="62"/>
    </location>
</feature>
<gene>
    <name evidence="5" type="ORF">APGODIHH_00009</name>
    <name evidence="4" type="ORF">EABBNKNM_00011</name>
</gene>
<dbReference type="Gene3D" id="3.40.50.300">
    <property type="entry name" value="P-loop containing nucleotide triphosphate hydrolases"/>
    <property type="match status" value="1"/>
</dbReference>
<proteinExistence type="inferred from homology"/>
<organism evidence="4">
    <name type="scientific">Candidatus Methanogaster sp. ANME-2c ERB4</name>
    <dbReference type="NCBI Taxonomy" id="2759911"/>
    <lineage>
        <taxon>Archaea</taxon>
        <taxon>Methanobacteriati</taxon>
        <taxon>Methanobacteriota</taxon>
        <taxon>Stenosarchaea group</taxon>
        <taxon>Methanomicrobia</taxon>
        <taxon>Methanosarcinales</taxon>
        <taxon>ANME-2 cluster</taxon>
        <taxon>Candidatus Methanogasteraceae</taxon>
        <taxon>Candidatus Methanogaster</taxon>
    </lineage>
</organism>
<feature type="domain" description="Bacterial type II secretion system protein E" evidence="3">
    <location>
        <begin position="227"/>
        <end position="505"/>
    </location>
</feature>
<protein>
    <recommendedName>
        <fullName evidence="3">Bacterial type II secretion system protein E domain-containing protein</fullName>
    </recommendedName>
</protein>
<dbReference type="PANTHER" id="PTHR30486:SF6">
    <property type="entry name" value="TYPE IV PILUS RETRACTATION ATPASE PILT"/>
    <property type="match status" value="1"/>
</dbReference>
<evidence type="ECO:0000313" key="4">
    <source>
        <dbReference type="EMBL" id="QNO41796.1"/>
    </source>
</evidence>
<feature type="compositionally biased region" description="Basic residues" evidence="2">
    <location>
        <begin position="20"/>
        <end position="33"/>
    </location>
</feature>
<dbReference type="Gene3D" id="1.10.390.40">
    <property type="match status" value="1"/>
</dbReference>
<dbReference type="EMBL" id="MT630671">
    <property type="protein sequence ID" value="QNO41796.1"/>
    <property type="molecule type" value="Genomic_DNA"/>
</dbReference>